<evidence type="ECO:0000256" key="5">
    <source>
        <dbReference type="SAM" id="Phobius"/>
    </source>
</evidence>
<protein>
    <submittedName>
        <fullName evidence="7">G-protein coupled receptors family 1 profile domain-containing protein</fullName>
    </submittedName>
</protein>
<dbReference type="GO" id="GO:0016020">
    <property type="term" value="C:membrane"/>
    <property type="evidence" value="ECO:0000318"/>
    <property type="project" value="GO_Central"/>
</dbReference>
<dbReference type="OMA" id="TNFHFDG"/>
<dbReference type="FunFam" id="1.20.1070.10:FF:000344">
    <property type="entry name" value="Serpentine Receptor, class V"/>
    <property type="match status" value="1"/>
</dbReference>
<sequence>MSDSLESPNWGFRVFYGMSIVTLPIYFTILICLIHLRCVSKTYKTTFYSLLLQHCIADLFSMLGYIALSPAREIPFIRQFYFDYQEYYIAAATYNIIYVSLYIRCTGIILLSLQRYLVITSPHSKIAIKVQTAANWKIILVYWIPPTLLNIVVLKDTNFHFDGLEDMAIVAEKTVIQRNTLMALIVVSITCIVSSGAYGALFSFVRKNSSRLSKSLRREVHLAFQVLVLLFAFFLILVFYTFLNYFSRTQNNGPIFYMRGLYPMANGFLSYINPFCILFLNKELTRKMIKPISCRGDLMSEVQISGIATNSNKSHTAQAVTKGNATENRRTIAFN</sequence>
<dbReference type="AGR" id="WB:WBGene00005738"/>
<dbReference type="SMR" id="Q86DM2"/>
<dbReference type="AlphaFoldDB" id="Q86DM2"/>
<dbReference type="InParanoid" id="Q86DM2"/>
<dbReference type="InterPro" id="IPR052665">
    <property type="entry name" value="Neuropeptide-GPCR"/>
</dbReference>
<dbReference type="eggNOG" id="ENOG502THCG">
    <property type="taxonomic scope" value="Eukaryota"/>
</dbReference>
<dbReference type="Gene3D" id="1.20.1070.10">
    <property type="entry name" value="Rhodopsin 7-helix transmembrane proteins"/>
    <property type="match status" value="1"/>
</dbReference>
<evidence type="ECO:0000313" key="7">
    <source>
        <dbReference type="EMBL" id="CCD74192.1"/>
    </source>
</evidence>
<name>Q86DM2_CAEEL</name>
<dbReference type="SUPFAM" id="SSF81321">
    <property type="entry name" value="Family A G protein-coupled receptor-like"/>
    <property type="match status" value="1"/>
</dbReference>
<dbReference type="PaxDb" id="6239-Y73B6BL.41"/>
<evidence type="ECO:0000256" key="3">
    <source>
        <dbReference type="ARBA" id="ARBA00022989"/>
    </source>
</evidence>
<reference evidence="7 8" key="1">
    <citation type="journal article" date="1998" name="Science">
        <title>Genome sequence of the nematode C. elegans: a platform for investigating biology.</title>
        <authorList>
            <consortium name="The C. elegans sequencing consortium"/>
            <person name="Sulson J.E."/>
            <person name="Waterston R."/>
        </authorList>
    </citation>
    <scope>NUCLEOTIDE SEQUENCE [LARGE SCALE GENOMIC DNA]</scope>
    <source>
        <strain evidence="7 8">Bristol N2</strain>
    </source>
</reference>
<feature type="domain" description="G-protein coupled receptors family 1 profile" evidence="6">
    <location>
        <begin position="27"/>
        <end position="277"/>
    </location>
</feature>
<comment type="subcellular location">
    <subcellularLocation>
        <location evidence="1">Membrane</location>
    </subcellularLocation>
</comment>
<dbReference type="UCSC" id="Y73B6BL.41">
    <property type="organism name" value="c. elegans"/>
</dbReference>
<dbReference type="PROSITE" id="PS50262">
    <property type="entry name" value="G_PROTEIN_RECEP_F1_2"/>
    <property type="match status" value="1"/>
</dbReference>
<keyword evidence="2 5" id="KW-0812">Transmembrane</keyword>
<evidence type="ECO:0000313" key="8">
    <source>
        <dbReference type="Proteomes" id="UP000001940"/>
    </source>
</evidence>
<proteinExistence type="predicted"/>
<dbReference type="HOGENOM" id="CLU_055887_1_0_1"/>
<dbReference type="RefSeq" id="NP_500959.2">
    <property type="nucleotide sequence ID" value="NM_068558.2"/>
</dbReference>
<keyword evidence="3 5" id="KW-1133">Transmembrane helix</keyword>
<dbReference type="PhylomeDB" id="Q86DM2"/>
<dbReference type="PANTHER" id="PTHR24224:SF15">
    <property type="entry name" value="G-PROTEIN COUPLED RECEPTORS FAMILY 1 PROFILE DOMAIN-CONTAINING PROTEIN"/>
    <property type="match status" value="1"/>
</dbReference>
<dbReference type="Pfam" id="PF10323">
    <property type="entry name" value="7TM_GPCR_Srv"/>
    <property type="match status" value="1"/>
</dbReference>
<dbReference type="InterPro" id="IPR017452">
    <property type="entry name" value="GPCR_Rhodpsn_7TM"/>
</dbReference>
<dbReference type="EMBL" id="BX284604">
    <property type="protein sequence ID" value="CCD74192.1"/>
    <property type="molecule type" value="Genomic_DNA"/>
</dbReference>
<dbReference type="STRING" id="6239.Y73B6BL.41.1"/>
<dbReference type="FunCoup" id="Q86DM2">
    <property type="interactions" value="7"/>
</dbReference>
<organism evidence="7 8">
    <name type="scientific">Caenorhabditis elegans</name>
    <dbReference type="NCBI Taxonomy" id="6239"/>
    <lineage>
        <taxon>Eukaryota</taxon>
        <taxon>Metazoa</taxon>
        <taxon>Ecdysozoa</taxon>
        <taxon>Nematoda</taxon>
        <taxon>Chromadorea</taxon>
        <taxon>Rhabditida</taxon>
        <taxon>Rhabditina</taxon>
        <taxon>Rhabditomorpha</taxon>
        <taxon>Rhabditoidea</taxon>
        <taxon>Rhabditidae</taxon>
        <taxon>Peloderinae</taxon>
        <taxon>Caenorhabditis</taxon>
    </lineage>
</organism>
<evidence type="ECO:0000313" key="9">
    <source>
        <dbReference type="WormBase" id="Y73B6BL.41"/>
    </source>
</evidence>
<keyword evidence="4 5" id="KW-0472">Membrane</keyword>
<feature type="transmembrane region" description="Helical" evidence="5">
    <location>
        <begin position="48"/>
        <end position="68"/>
    </location>
</feature>
<dbReference type="KEGG" id="cel:CELE_Y73B6BL.41"/>
<keyword evidence="8" id="KW-1185">Reference proteome</keyword>
<feature type="transmembrane region" description="Helical" evidence="5">
    <location>
        <begin position="134"/>
        <end position="154"/>
    </location>
</feature>
<evidence type="ECO:0000256" key="1">
    <source>
        <dbReference type="ARBA" id="ARBA00004370"/>
    </source>
</evidence>
<dbReference type="Proteomes" id="UP000001940">
    <property type="component" value="Chromosome IV"/>
</dbReference>
<feature type="transmembrane region" description="Helical" evidence="5">
    <location>
        <begin position="88"/>
        <end position="113"/>
    </location>
</feature>
<keyword evidence="7" id="KW-0675">Receptor</keyword>
<dbReference type="OrthoDB" id="5868253at2759"/>
<accession>Q86DM2</accession>
<dbReference type="PANTHER" id="PTHR24224">
    <property type="entry name" value="CARDIOACCELERATORY PEPTIDE RECEPTOR-RELATED"/>
    <property type="match status" value="1"/>
</dbReference>
<dbReference type="CTD" id="190647"/>
<evidence type="ECO:0000256" key="4">
    <source>
        <dbReference type="ARBA" id="ARBA00023136"/>
    </source>
</evidence>
<dbReference type="InterPro" id="IPR019426">
    <property type="entry name" value="7TM_GPCR_serpentine_rcpt_Srv"/>
</dbReference>
<dbReference type="GeneID" id="190647"/>
<dbReference type="WormBase" id="Y73B6BL.41">
    <property type="protein sequence ID" value="CE33489"/>
    <property type="gene ID" value="WBGene00005738"/>
    <property type="gene designation" value="srv-27"/>
</dbReference>
<feature type="transmembrane region" description="Helical" evidence="5">
    <location>
        <begin position="14"/>
        <end position="36"/>
    </location>
</feature>
<evidence type="ECO:0000259" key="6">
    <source>
        <dbReference type="PROSITE" id="PS50262"/>
    </source>
</evidence>
<feature type="transmembrane region" description="Helical" evidence="5">
    <location>
        <begin position="222"/>
        <end position="242"/>
    </location>
</feature>
<gene>
    <name evidence="7 9" type="primary">srv-27</name>
    <name evidence="7" type="ORF">CELE_Y73B6BL.41</name>
    <name evidence="9" type="ORF">Y73B6BL.41</name>
</gene>
<feature type="transmembrane region" description="Helical" evidence="5">
    <location>
        <begin position="181"/>
        <end position="201"/>
    </location>
</feature>
<feature type="transmembrane region" description="Helical" evidence="5">
    <location>
        <begin position="262"/>
        <end position="280"/>
    </location>
</feature>
<evidence type="ECO:0000256" key="2">
    <source>
        <dbReference type="ARBA" id="ARBA00022692"/>
    </source>
</evidence>